<proteinExistence type="predicted"/>
<evidence type="ECO:0000313" key="2">
    <source>
        <dbReference type="Proteomes" id="UP001485301"/>
    </source>
</evidence>
<protein>
    <submittedName>
        <fullName evidence="1">Phage tail tape measure protein</fullName>
    </submittedName>
</protein>
<dbReference type="Proteomes" id="UP001485301">
    <property type="component" value="Chromosome"/>
</dbReference>
<organism evidence="1 2">
    <name type="scientific">Sphingobacterium thalpophilum</name>
    <dbReference type="NCBI Taxonomy" id="259"/>
    <lineage>
        <taxon>Bacteria</taxon>
        <taxon>Pseudomonadati</taxon>
        <taxon>Bacteroidota</taxon>
        <taxon>Sphingobacteriia</taxon>
        <taxon>Sphingobacteriales</taxon>
        <taxon>Sphingobacteriaceae</taxon>
        <taxon>Sphingobacterium</taxon>
    </lineage>
</organism>
<name>A0ACD5C555_9SPHI</name>
<dbReference type="EMBL" id="CP151087">
    <property type="protein sequence ID" value="WZN56802.1"/>
    <property type="molecule type" value="Genomic_DNA"/>
</dbReference>
<reference evidence="1" key="1">
    <citation type="submission" date="2024-04" db="EMBL/GenBank/DDBJ databases">
        <title>Complete genome sequence of Sphingobacterium thalpophiium BAA-1094.</title>
        <authorList>
            <person name="Adaikpoh B.I."/>
        </authorList>
    </citation>
    <scope>NUCLEOTIDE SEQUENCE</scope>
    <source>
        <strain evidence="1">BAA-1094</strain>
    </source>
</reference>
<gene>
    <name evidence="1" type="ORF">AACH28_04545</name>
</gene>
<accession>A0ACD5C555</accession>
<keyword evidence="2" id="KW-1185">Reference proteome</keyword>
<evidence type="ECO:0000313" key="1">
    <source>
        <dbReference type="EMBL" id="WZN56802.1"/>
    </source>
</evidence>
<sequence length="1151" mass="127220">MASNNENRGVNIYLNANAADDTLKQLKASATRLRNELALLPRGSEEFAEKSKILDQVKERLKSLRDEAEGTRESFFNLKEEIKDLAKLAIGATIGGSLLDVAKNIISQNKELSDSYAGVMKTTGLTEVQVEAVNKSLQKIDTRTAKSELLGLAQVAGKLGLSSVEDVEGFVRSADKIGVALGEDLGGTEQAVNELGKLLDIFKVKQQFGIEDALLKVGSAINDLGASGTANEKNLIDFSTRLAGIAPAAKISLPNVLGMAAVMDELGQSMQTSSTAIGQFIVGMGNDVPKYAKIAGMEVQDFANLLRDDANSAMKLVLDASKNTGGGIAELAKNMKELDVTGSEGRAAIGALANNIDMLRKKQEEVAQSFKDGTSITNEFNTANTNLAANIDKLANKFATMWENSGTRAVLTSITAALVDNRSESQKLKDELEQLGARNENLDKQLHPLLSTYDQLKSKGTLNKDEQIKLKETVQQLALVIPEAVTEWDKYGQALDINRGKINLFNKAQKELFEAKNKDYIDKLKSDIATGLDVVDRSTKEINNIQKRQTDNIGKKGGFLSWFGLDKNSIWEYDKKSKEEFAKKWKATIYDNTKMLQSMKIDVDQRALDLVNGTDNALSPEALAEYLKAKNTPVLDVSLPKKDDAIINAPDPKKEKKSQAEKDREAAQKLYEKLVDEEKLFNAQRYQEQLAENDKEIALEEAKYDKLIEAWEGFRDKKGASEQERLEAEGRVLFLQADKESAIAHLREKQEKEISEAITKIRSDMGQKMLTELDREQIRIDEHYKKLLKDAGTNEAQKAQIQEAWERELAQAKIRERERLEKEIKVLETGTTGFVANEHARRIAEIEAQHQLEIDKLREKYGEQLKDTELFKQAMDAIDAKYQQKKDEENGKADKDRAKKIKDTAIQAAEDLSGALFQIGANNRQAELDAALSNIEKQREKELSNKNLSEAQKKAINDKYDKQARAEKLKAWKADKNASLLQAGINTALAVTKALPNIFLAAAAAAAGAAQIAVIAATKPPQFFHGGFTPGKKAQGKVNEPTLFTNSMGNQFTAGENHMPEYVVSSEQLRDPRIANFVDMMEAGRINQIGSLTAQSPVIVQNNSDTSVLESKMDLLYQAMIAMGDKKVIMLFSEFENAQDTKVKIENTVNS</sequence>